<keyword evidence="3" id="KW-0418">Kinase</keyword>
<keyword evidence="7" id="KW-1185">Reference proteome</keyword>
<evidence type="ECO:0000259" key="4">
    <source>
        <dbReference type="Pfam" id="PF07804"/>
    </source>
</evidence>
<dbReference type="PANTHER" id="PTHR37419">
    <property type="entry name" value="SERINE/THREONINE-PROTEIN KINASE TOXIN HIPA"/>
    <property type="match status" value="1"/>
</dbReference>
<dbReference type="Proteomes" id="UP001589766">
    <property type="component" value="Unassembled WGS sequence"/>
</dbReference>
<reference evidence="6 7" key="1">
    <citation type="submission" date="2024-09" db="EMBL/GenBank/DDBJ databases">
        <authorList>
            <person name="Sun Q."/>
            <person name="Mori K."/>
        </authorList>
    </citation>
    <scope>NUCLEOTIDE SEQUENCE [LARGE SCALE GENOMIC DNA]</scope>
    <source>
        <strain evidence="6 7">CCM 7609</strain>
    </source>
</reference>
<accession>A0ABV6F3T3</accession>
<dbReference type="InterPro" id="IPR012893">
    <property type="entry name" value="HipA-like_C"/>
</dbReference>
<evidence type="ECO:0000259" key="5">
    <source>
        <dbReference type="Pfam" id="PF13657"/>
    </source>
</evidence>
<proteinExistence type="inferred from homology"/>
<dbReference type="RefSeq" id="WP_378040807.1">
    <property type="nucleotide sequence ID" value="NZ_JBHLWH010000019.1"/>
</dbReference>
<keyword evidence="2" id="KW-0808">Transferase</keyword>
<evidence type="ECO:0000313" key="6">
    <source>
        <dbReference type="EMBL" id="MFC0248173.1"/>
    </source>
</evidence>
<dbReference type="InterPro" id="IPR017508">
    <property type="entry name" value="HipA_N1"/>
</dbReference>
<comment type="caution">
    <text evidence="6">The sequence shown here is derived from an EMBL/GenBank/DDBJ whole genome shotgun (WGS) entry which is preliminary data.</text>
</comment>
<feature type="domain" description="HipA N-terminal subdomain 1" evidence="5">
    <location>
        <begin position="9"/>
        <end position="91"/>
    </location>
</feature>
<organism evidence="6 7">
    <name type="scientific">Citricoccus parietis</name>
    <dbReference type="NCBI Taxonomy" id="592307"/>
    <lineage>
        <taxon>Bacteria</taxon>
        <taxon>Bacillati</taxon>
        <taxon>Actinomycetota</taxon>
        <taxon>Actinomycetes</taxon>
        <taxon>Micrococcales</taxon>
        <taxon>Micrococcaceae</taxon>
        <taxon>Citricoccus</taxon>
    </lineage>
</organism>
<sequence>MAPHVETIEVFCGTRQAGSMGVESDPVSPLEHVTFTYHPDWLDDGFTLSPDLPLRRGPQRPTLGRELFASFEDAAPDSWGRKLLFERLRLQAVESGIHVPRLTAARGLLMVNDDTRQGALRFHQHGRFLSGWAEEATVRDLADLASSARRFADTGHVDHRDQLLIGAGSSPGGAQPKAWVRDEDGSMQLAKFPKTSDPGDVHLWEMVAIRLQSLAGITVQPSRLMPLGEYRNIFLTHRFDRDGDRRIPYMSMRSALQLTDGEHASYEHLARELSLISAAPREDARELFARAAFGAMVNNIDDHMRNHGLLHTGRGWRLAPSFDVNPSVSGYSDTPLTDRGDLVDRDIGDLLEAAGSFRLTPADAVAILRRVAQAVSHWPEEARGLGADHETIDAWKRAFTGPNVDRALALN</sequence>
<evidence type="ECO:0000256" key="3">
    <source>
        <dbReference type="ARBA" id="ARBA00022777"/>
    </source>
</evidence>
<evidence type="ECO:0000256" key="1">
    <source>
        <dbReference type="ARBA" id="ARBA00010164"/>
    </source>
</evidence>
<evidence type="ECO:0000256" key="2">
    <source>
        <dbReference type="ARBA" id="ARBA00022679"/>
    </source>
</evidence>
<dbReference type="EMBL" id="JBHLWH010000019">
    <property type="protein sequence ID" value="MFC0248173.1"/>
    <property type="molecule type" value="Genomic_DNA"/>
</dbReference>
<evidence type="ECO:0000313" key="7">
    <source>
        <dbReference type="Proteomes" id="UP001589766"/>
    </source>
</evidence>
<name>A0ABV6F3T3_9MICC</name>
<feature type="domain" description="HipA-like C-terminal" evidence="4">
    <location>
        <begin position="169"/>
        <end position="378"/>
    </location>
</feature>
<comment type="similarity">
    <text evidence="1">Belongs to the HipA Ser/Thr kinase family.</text>
</comment>
<gene>
    <name evidence="6" type="ORF">ACFFIO_06625</name>
</gene>
<protein>
    <submittedName>
        <fullName evidence="6">Type II toxin-antitoxin system HipA family toxin</fullName>
    </submittedName>
</protein>
<dbReference type="Pfam" id="PF07804">
    <property type="entry name" value="HipA_C"/>
    <property type="match status" value="1"/>
</dbReference>
<dbReference type="Pfam" id="PF13657">
    <property type="entry name" value="Couple_hipA"/>
    <property type="match status" value="1"/>
</dbReference>
<dbReference type="InterPro" id="IPR052028">
    <property type="entry name" value="HipA_Ser/Thr_kinase"/>
</dbReference>
<dbReference type="PANTHER" id="PTHR37419:SF8">
    <property type="entry name" value="TOXIN YJJJ"/>
    <property type="match status" value="1"/>
</dbReference>